<evidence type="ECO:0000256" key="3">
    <source>
        <dbReference type="ARBA" id="ARBA00023163"/>
    </source>
</evidence>
<accession>A0A1R4J651</accession>
<reference evidence="5 6" key="1">
    <citation type="submission" date="2017-02" db="EMBL/GenBank/DDBJ databases">
        <authorList>
            <person name="Peterson S.W."/>
        </authorList>
    </citation>
    <scope>NUCLEOTIDE SEQUENCE [LARGE SCALE GENOMIC DNA]</scope>
    <source>
        <strain evidence="5 6">42ea</strain>
    </source>
</reference>
<dbReference type="GO" id="GO:0003677">
    <property type="term" value="F:DNA binding"/>
    <property type="evidence" value="ECO:0007669"/>
    <property type="project" value="UniProtKB-KW"/>
</dbReference>
<protein>
    <submittedName>
        <fullName evidence="5">Transcriptional regulator, GntR family</fullName>
    </submittedName>
</protein>
<evidence type="ECO:0000259" key="4">
    <source>
        <dbReference type="PROSITE" id="PS50949"/>
    </source>
</evidence>
<dbReference type="PROSITE" id="PS50949">
    <property type="entry name" value="HTH_GNTR"/>
    <property type="match status" value="1"/>
</dbReference>
<keyword evidence="1" id="KW-0805">Transcription regulation</keyword>
<dbReference type="AlphaFoldDB" id="A0A1R4J651"/>
<dbReference type="GO" id="GO:0003700">
    <property type="term" value="F:DNA-binding transcription factor activity"/>
    <property type="evidence" value="ECO:0007669"/>
    <property type="project" value="InterPro"/>
</dbReference>
<gene>
    <name evidence="5" type="ORF">FM115_04100</name>
</gene>
<proteinExistence type="predicted"/>
<organism evidence="5 6">
    <name type="scientific">Marinilactibacillus psychrotolerans 42ea</name>
    <dbReference type="NCBI Taxonomy" id="1255609"/>
    <lineage>
        <taxon>Bacteria</taxon>
        <taxon>Bacillati</taxon>
        <taxon>Bacillota</taxon>
        <taxon>Bacilli</taxon>
        <taxon>Lactobacillales</taxon>
        <taxon>Carnobacteriaceae</taxon>
        <taxon>Marinilactibacillus</taxon>
    </lineage>
</organism>
<dbReference type="Proteomes" id="UP000195611">
    <property type="component" value="Unassembled WGS sequence"/>
</dbReference>
<name>A0A1R4J651_9LACT</name>
<keyword evidence="3" id="KW-0804">Transcription</keyword>
<dbReference type="InterPro" id="IPR036388">
    <property type="entry name" value="WH-like_DNA-bd_sf"/>
</dbReference>
<dbReference type="CDD" id="cd07377">
    <property type="entry name" value="WHTH_GntR"/>
    <property type="match status" value="1"/>
</dbReference>
<evidence type="ECO:0000256" key="2">
    <source>
        <dbReference type="ARBA" id="ARBA00023125"/>
    </source>
</evidence>
<evidence type="ECO:0000256" key="1">
    <source>
        <dbReference type="ARBA" id="ARBA00023015"/>
    </source>
</evidence>
<dbReference type="PANTHER" id="PTHR38445:SF7">
    <property type="entry name" value="GNTR-FAMILY TRANSCRIPTIONAL REGULATOR"/>
    <property type="match status" value="1"/>
</dbReference>
<dbReference type="RefSeq" id="WP_087057612.1">
    <property type="nucleotide sequence ID" value="NZ_FUKW01000065.1"/>
</dbReference>
<dbReference type="SUPFAM" id="SSF46785">
    <property type="entry name" value="Winged helix' DNA-binding domain"/>
    <property type="match status" value="1"/>
</dbReference>
<dbReference type="InterPro" id="IPR036390">
    <property type="entry name" value="WH_DNA-bd_sf"/>
</dbReference>
<keyword evidence="2" id="KW-0238">DNA-binding</keyword>
<dbReference type="Gene3D" id="1.10.10.10">
    <property type="entry name" value="Winged helix-like DNA-binding domain superfamily/Winged helix DNA-binding domain"/>
    <property type="match status" value="1"/>
</dbReference>
<evidence type="ECO:0000313" key="6">
    <source>
        <dbReference type="Proteomes" id="UP000195611"/>
    </source>
</evidence>
<dbReference type="Pfam" id="PF00392">
    <property type="entry name" value="GntR"/>
    <property type="match status" value="1"/>
</dbReference>
<dbReference type="EMBL" id="FUKW01000065">
    <property type="protein sequence ID" value="SJN27566.1"/>
    <property type="molecule type" value="Genomic_DNA"/>
</dbReference>
<evidence type="ECO:0000313" key="5">
    <source>
        <dbReference type="EMBL" id="SJN27566.1"/>
    </source>
</evidence>
<sequence>MKVIIQHNSMIPIYEQLANKIKTLIIENEMKEQEALPSVRMLAKDLKISALTVKKAYDLLEKEGFITTIHGKGSFVLPVNKNVKKEEMLVTIQEELEQFIQKAEHSGISKEELKKLILMILEDE</sequence>
<dbReference type="SMART" id="SM00345">
    <property type="entry name" value="HTH_GNTR"/>
    <property type="match status" value="1"/>
</dbReference>
<feature type="domain" description="HTH gntR-type" evidence="4">
    <location>
        <begin position="11"/>
        <end position="79"/>
    </location>
</feature>
<dbReference type="PANTHER" id="PTHR38445">
    <property type="entry name" value="HTH-TYPE TRANSCRIPTIONAL REPRESSOR YTRA"/>
    <property type="match status" value="1"/>
</dbReference>
<dbReference type="InterPro" id="IPR000524">
    <property type="entry name" value="Tscrpt_reg_HTH_GntR"/>
</dbReference>